<dbReference type="STRING" id="67267.GCA_000716675_01261"/>
<name>A0A1Z1WBP9_9ACTN</name>
<reference evidence="2 3" key="1">
    <citation type="submission" date="2017-05" db="EMBL/GenBank/DDBJ databases">
        <title>Streptomyces alboflavus Genome sequencing and assembly.</title>
        <authorList>
            <person name="Wang Y."/>
            <person name="Du B."/>
            <person name="Ding Y."/>
            <person name="Liu H."/>
            <person name="Hou Q."/>
            <person name="Liu K."/>
            <person name="Wang C."/>
            <person name="Yao L."/>
        </authorList>
    </citation>
    <scope>NUCLEOTIDE SEQUENCE [LARGE SCALE GENOMIC DNA]</scope>
    <source>
        <strain evidence="2 3">MDJK44</strain>
    </source>
</reference>
<keyword evidence="3" id="KW-1185">Reference proteome</keyword>
<evidence type="ECO:0000256" key="1">
    <source>
        <dbReference type="SAM" id="MobiDB-lite"/>
    </source>
</evidence>
<feature type="region of interest" description="Disordered" evidence="1">
    <location>
        <begin position="13"/>
        <end position="44"/>
    </location>
</feature>
<dbReference type="KEGG" id="salf:SMD44_03248"/>
<dbReference type="RefSeq" id="WP_087884309.1">
    <property type="nucleotide sequence ID" value="NZ_CP021748.1"/>
</dbReference>
<proteinExistence type="predicted"/>
<accession>A0A1Z1WBP9</accession>
<dbReference type="OrthoDB" id="4313977at2"/>
<evidence type="ECO:0000313" key="2">
    <source>
        <dbReference type="EMBL" id="ARX83819.1"/>
    </source>
</evidence>
<protein>
    <submittedName>
        <fullName evidence="2">Uncharacterized protein</fullName>
    </submittedName>
</protein>
<gene>
    <name evidence="2" type="ORF">SMD44_03248</name>
</gene>
<sequence>MVWHEWEQLKAEAAERHSPAMQIDSTPKGDDGGGGGPWGGLRSSKAAWTKAGDGVGGLKEGIGRALAKLEDGQAGLGGLDGCQSAAAQREVHRSWERYVKGVSKRCGSLGDLLAKMGSDQQKTDDAVRVEIEKLKDLYADTPDLGGQSKGR</sequence>
<evidence type="ECO:0000313" key="3">
    <source>
        <dbReference type="Proteomes" id="UP000195880"/>
    </source>
</evidence>
<organism evidence="2 3">
    <name type="scientific">Streptomyces alboflavus</name>
    <dbReference type="NCBI Taxonomy" id="67267"/>
    <lineage>
        <taxon>Bacteria</taxon>
        <taxon>Bacillati</taxon>
        <taxon>Actinomycetota</taxon>
        <taxon>Actinomycetes</taxon>
        <taxon>Kitasatosporales</taxon>
        <taxon>Streptomycetaceae</taxon>
        <taxon>Streptomyces</taxon>
    </lineage>
</organism>
<dbReference type="AlphaFoldDB" id="A0A1Z1WBP9"/>
<dbReference type="EMBL" id="CP021748">
    <property type="protein sequence ID" value="ARX83819.1"/>
    <property type="molecule type" value="Genomic_DNA"/>
</dbReference>
<dbReference type="Proteomes" id="UP000195880">
    <property type="component" value="Chromosome"/>
</dbReference>